<protein>
    <recommendedName>
        <fullName evidence="4">Plasmid stabilization system protein ParE</fullName>
    </recommendedName>
</protein>
<dbReference type="Gene3D" id="3.30.2310.20">
    <property type="entry name" value="RelE-like"/>
    <property type="match status" value="1"/>
</dbReference>
<dbReference type="GeneID" id="94369367"/>
<dbReference type="InterPro" id="IPR035093">
    <property type="entry name" value="RelE/ParE_toxin_dom_sf"/>
</dbReference>
<evidence type="ECO:0008006" key="4">
    <source>
        <dbReference type="Google" id="ProtNLM"/>
    </source>
</evidence>
<dbReference type="Proteomes" id="UP000615593">
    <property type="component" value="Unassembled WGS sequence"/>
</dbReference>
<evidence type="ECO:0000313" key="3">
    <source>
        <dbReference type="Proteomes" id="UP000615593"/>
    </source>
</evidence>
<dbReference type="InterPro" id="IPR007712">
    <property type="entry name" value="RelE/ParE_toxin"/>
</dbReference>
<organism evidence="2 3">
    <name type="scientific">Mesonia mobilis</name>
    <dbReference type="NCBI Taxonomy" id="369791"/>
    <lineage>
        <taxon>Bacteria</taxon>
        <taxon>Pseudomonadati</taxon>
        <taxon>Bacteroidota</taxon>
        <taxon>Flavobacteriia</taxon>
        <taxon>Flavobacteriales</taxon>
        <taxon>Flavobacteriaceae</taxon>
        <taxon>Mesonia</taxon>
    </lineage>
</organism>
<sequence length="107" mass="12629">MDEVTKPVVWTTRATKDLEKTAQSYIDFYGKEKALQLLTEIRKSTEILEKPNGKFSKIGAIDESFAHLKRKYRKLISHNCKITYRIGEQYIYIIRVFDTRQNPTKNK</sequence>
<dbReference type="Pfam" id="PF05016">
    <property type="entry name" value="ParE_toxin"/>
    <property type="match status" value="1"/>
</dbReference>
<reference evidence="3" key="1">
    <citation type="journal article" date="2019" name="Int. J. Syst. Evol. Microbiol.">
        <title>The Global Catalogue of Microorganisms (GCM) 10K type strain sequencing project: providing services to taxonomists for standard genome sequencing and annotation.</title>
        <authorList>
            <consortium name="The Broad Institute Genomics Platform"/>
            <consortium name="The Broad Institute Genome Sequencing Center for Infectious Disease"/>
            <person name="Wu L."/>
            <person name="Ma J."/>
        </authorList>
    </citation>
    <scope>NUCLEOTIDE SEQUENCE [LARGE SCALE GENOMIC DNA]</scope>
    <source>
        <strain evidence="3">KCTC 12708</strain>
    </source>
</reference>
<evidence type="ECO:0000256" key="1">
    <source>
        <dbReference type="ARBA" id="ARBA00022649"/>
    </source>
</evidence>
<name>A0ABQ3BXY3_9FLAO</name>
<accession>A0ABQ3BXY3</accession>
<proteinExistence type="predicted"/>
<dbReference type="RefSeq" id="WP_027884951.1">
    <property type="nucleotide sequence ID" value="NZ_BMWY01000004.1"/>
</dbReference>
<keyword evidence="1" id="KW-1277">Toxin-antitoxin system</keyword>
<gene>
    <name evidence="2" type="ORF">GCM10008088_17020</name>
</gene>
<evidence type="ECO:0000313" key="2">
    <source>
        <dbReference type="EMBL" id="GGZ56042.1"/>
    </source>
</evidence>
<keyword evidence="3" id="KW-1185">Reference proteome</keyword>
<comment type="caution">
    <text evidence="2">The sequence shown here is derived from an EMBL/GenBank/DDBJ whole genome shotgun (WGS) entry which is preliminary data.</text>
</comment>
<dbReference type="EMBL" id="BMWY01000004">
    <property type="protein sequence ID" value="GGZ56042.1"/>
    <property type="molecule type" value="Genomic_DNA"/>
</dbReference>